<feature type="domain" description="N-acetyltransferase" evidence="8">
    <location>
        <begin position="258"/>
        <end position="400"/>
    </location>
</feature>
<dbReference type="GO" id="GO:0005829">
    <property type="term" value="C:cytosol"/>
    <property type="evidence" value="ECO:0007669"/>
    <property type="project" value="TreeGrafter"/>
</dbReference>
<dbReference type="OrthoDB" id="9802055at2"/>
<evidence type="ECO:0000256" key="7">
    <source>
        <dbReference type="RuleBase" id="RU003653"/>
    </source>
</evidence>
<dbReference type="InterPro" id="IPR002467">
    <property type="entry name" value="Pept_M24A_MAP1"/>
</dbReference>
<dbReference type="InterPro" id="IPR036005">
    <property type="entry name" value="Creatinase/aminopeptidase-like"/>
</dbReference>
<dbReference type="InterPro" id="IPR000994">
    <property type="entry name" value="Pept_M24"/>
</dbReference>
<dbReference type="GO" id="GO:0046872">
    <property type="term" value="F:metal ion binding"/>
    <property type="evidence" value="ECO:0007669"/>
    <property type="project" value="UniProtKB-UniRule"/>
</dbReference>
<feature type="binding site" evidence="6">
    <location>
        <position position="77"/>
    </location>
    <ligand>
        <name>substrate</name>
    </ligand>
</feature>
<dbReference type="InterPro" id="IPR000182">
    <property type="entry name" value="GNAT_dom"/>
</dbReference>
<dbReference type="SUPFAM" id="SSF55729">
    <property type="entry name" value="Acyl-CoA N-acyltransferases (Nat)"/>
    <property type="match status" value="1"/>
</dbReference>
<organism evidence="9 10">
    <name type="scientific">Effusibacillus lacus</name>
    <dbReference type="NCBI Taxonomy" id="1348429"/>
    <lineage>
        <taxon>Bacteria</taxon>
        <taxon>Bacillati</taxon>
        <taxon>Bacillota</taxon>
        <taxon>Bacilli</taxon>
        <taxon>Bacillales</taxon>
        <taxon>Alicyclobacillaceae</taxon>
        <taxon>Effusibacillus</taxon>
    </lineage>
</organism>
<dbReference type="Gene3D" id="3.90.230.10">
    <property type="entry name" value="Creatinase/methionine aminopeptidase superfamily"/>
    <property type="match status" value="1"/>
</dbReference>
<comment type="function">
    <text evidence="1 6">Removes the N-terminal methionine from nascent proteins. The N-terminal methionine is often cleaved when the second residue in the primary sequence is small and uncharged (Met-Ala-, Cys, Gly, Pro, Ser, Thr, or Val). Requires deformylation of the N(alpha)-formylated initiator methionine before it can be hydrolyzed.</text>
</comment>
<reference evidence="10" key="1">
    <citation type="submission" date="2017-07" db="EMBL/GenBank/DDBJ databases">
        <title>Draft genome sequence of Effusibacillus lacus strain skLN1.</title>
        <authorList>
            <person name="Watanabe M."/>
            <person name="Kojima H."/>
            <person name="Fukui M."/>
        </authorList>
    </citation>
    <scope>NUCLEOTIDE SEQUENCE [LARGE SCALE GENOMIC DNA]</scope>
    <source>
        <strain evidence="10">skLN1</strain>
    </source>
</reference>
<feature type="binding site" evidence="6">
    <location>
        <position position="232"/>
    </location>
    <ligand>
        <name>a divalent metal cation</name>
        <dbReference type="ChEBI" id="CHEBI:60240"/>
        <label>1</label>
    </ligand>
</feature>
<evidence type="ECO:0000256" key="1">
    <source>
        <dbReference type="ARBA" id="ARBA00002521"/>
    </source>
</evidence>
<feature type="binding site" evidence="6">
    <location>
        <position position="232"/>
    </location>
    <ligand>
        <name>a divalent metal cation</name>
        <dbReference type="ChEBI" id="CHEBI:60240"/>
        <label>2</label>
        <note>catalytic</note>
    </ligand>
</feature>
<feature type="binding site" evidence="6">
    <location>
        <position position="201"/>
    </location>
    <ligand>
        <name>a divalent metal cation</name>
        <dbReference type="ChEBI" id="CHEBI:60240"/>
        <label>2</label>
        <note>catalytic</note>
    </ligand>
</feature>
<dbReference type="Pfam" id="PF00557">
    <property type="entry name" value="Peptidase_M24"/>
    <property type="match status" value="1"/>
</dbReference>
<keyword evidence="2 6" id="KW-0031">Aminopeptidase</keyword>
<dbReference type="Proteomes" id="UP000217785">
    <property type="component" value="Unassembled WGS sequence"/>
</dbReference>
<dbReference type="NCBIfam" id="TIGR00500">
    <property type="entry name" value="met_pdase_I"/>
    <property type="match status" value="1"/>
</dbReference>
<accession>A0A292YM41</accession>
<evidence type="ECO:0000256" key="4">
    <source>
        <dbReference type="ARBA" id="ARBA00022723"/>
    </source>
</evidence>
<dbReference type="SUPFAM" id="SSF55920">
    <property type="entry name" value="Creatinase/aminopeptidase"/>
    <property type="match status" value="1"/>
</dbReference>
<comment type="caution">
    <text evidence="9">The sequence shown here is derived from an EMBL/GenBank/DDBJ whole genome shotgun (WGS) entry which is preliminary data.</text>
</comment>
<dbReference type="CDD" id="cd04301">
    <property type="entry name" value="NAT_SF"/>
    <property type="match status" value="1"/>
</dbReference>
<dbReference type="PANTHER" id="PTHR43330">
    <property type="entry name" value="METHIONINE AMINOPEPTIDASE"/>
    <property type="match status" value="1"/>
</dbReference>
<evidence type="ECO:0000256" key="6">
    <source>
        <dbReference type="HAMAP-Rule" id="MF_01974"/>
    </source>
</evidence>
<comment type="cofactor">
    <cofactor evidence="6">
        <name>Co(2+)</name>
        <dbReference type="ChEBI" id="CHEBI:48828"/>
    </cofactor>
    <cofactor evidence="6">
        <name>Zn(2+)</name>
        <dbReference type="ChEBI" id="CHEBI:29105"/>
    </cofactor>
    <cofactor evidence="6">
        <name>Mn(2+)</name>
        <dbReference type="ChEBI" id="CHEBI:29035"/>
    </cofactor>
    <cofactor evidence="6">
        <name>Fe(2+)</name>
        <dbReference type="ChEBI" id="CHEBI:29033"/>
    </cofactor>
    <text evidence="6">Binds 2 divalent metal cations per subunit. Has a high-affinity and a low affinity metal-binding site. The true nature of the physiological cofactor is under debate. The enzyme is active with cobalt, zinc, manganese or divalent iron ions. Most likely, methionine aminopeptidases function as mononuclear Fe(2+)-metalloproteases under physiological conditions, and the catalytically relevant metal-binding site has been assigned to the histidine-containing high-affinity site.</text>
</comment>
<dbReference type="EC" id="3.4.11.18" evidence="6 7"/>
<dbReference type="EMBL" id="BDUF01000022">
    <property type="protein sequence ID" value="GAX89454.1"/>
    <property type="molecule type" value="Genomic_DNA"/>
</dbReference>
<evidence type="ECO:0000259" key="8">
    <source>
        <dbReference type="PROSITE" id="PS51186"/>
    </source>
</evidence>
<protein>
    <recommendedName>
        <fullName evidence="6 7">Methionine aminopeptidase</fullName>
        <shortName evidence="6">MAP</shortName>
        <shortName evidence="6">MetAP</shortName>
        <ecNumber evidence="6 7">3.4.11.18</ecNumber>
    </recommendedName>
    <alternativeName>
        <fullName evidence="6">Peptidase M</fullName>
    </alternativeName>
</protein>
<evidence type="ECO:0000256" key="2">
    <source>
        <dbReference type="ARBA" id="ARBA00022438"/>
    </source>
</evidence>
<sequence length="411" mass="45519">MIPVKTPTEIEWMREAGRINALAHLAVKKLLEPGIATRELDAAAEQVLAEQGGRATFRNLYEFPGAICVSINEQIGHGIPGDRRIREGDVVKIDIGVEYQGFHSDCAKTYIIGSAAPSALKLVNATKEALYRGISQARPGSRCSDISHAIFETASRNGLSIVRCLYGHGVGQRLHEDPNLVNFGPPNRGPRLRPGMVVAIEPIVTNGSRYIRILEDGWTSVTVDGSFSAHFEHTVLIAEEGPEILTDWTEVSEDTANYKFRPKISGEEPILIRLSEKHMNPILIEAWGRKVDPREIFLEGSKTMVIETEDSRLAGFYNFIEDETVLHLNVIVIDTPYQGTGVAESVMRELEQTARQRSCSEIRLNVQTNNSRAIRFYEKMGFVQVAAPFLNTIPMSKKVMTTAKNCQSGSG</sequence>
<feature type="binding site" evidence="6">
    <location>
        <position position="168"/>
    </location>
    <ligand>
        <name>a divalent metal cation</name>
        <dbReference type="ChEBI" id="CHEBI:60240"/>
        <label>2</label>
        <note>catalytic</note>
    </ligand>
</feature>
<dbReference type="InterPro" id="IPR001714">
    <property type="entry name" value="Pept_M24_MAP"/>
</dbReference>
<dbReference type="InterPro" id="IPR016181">
    <property type="entry name" value="Acyl_CoA_acyltransferase"/>
</dbReference>
<dbReference type="CDD" id="cd01086">
    <property type="entry name" value="MetAP1"/>
    <property type="match status" value="1"/>
</dbReference>
<feature type="binding site" evidence="6">
    <location>
        <position position="105"/>
    </location>
    <ligand>
        <name>a divalent metal cation</name>
        <dbReference type="ChEBI" id="CHEBI:60240"/>
        <label>1</label>
    </ligand>
</feature>
<feature type="binding site" evidence="6">
    <location>
        <position position="105"/>
    </location>
    <ligand>
        <name>a divalent metal cation</name>
        <dbReference type="ChEBI" id="CHEBI:60240"/>
        <label>2</label>
        <note>catalytic</note>
    </ligand>
</feature>
<dbReference type="PRINTS" id="PR00599">
    <property type="entry name" value="MAPEPTIDASE"/>
</dbReference>
<gene>
    <name evidence="6" type="primary">map</name>
</gene>
<name>A0A292YM41_9BACL</name>
<dbReference type="GO" id="GO:0016747">
    <property type="term" value="F:acyltransferase activity, transferring groups other than amino-acyl groups"/>
    <property type="evidence" value="ECO:0007669"/>
    <property type="project" value="InterPro"/>
</dbReference>
<comment type="subunit">
    <text evidence="6">Monomer.</text>
</comment>
<comment type="catalytic activity">
    <reaction evidence="6 7">
        <text>Release of N-terminal amino acids, preferentially methionine, from peptides and arylamides.</text>
        <dbReference type="EC" id="3.4.11.18"/>
    </reaction>
</comment>
<feature type="binding site" evidence="6">
    <location>
        <position position="175"/>
    </location>
    <ligand>
        <name>substrate</name>
    </ligand>
</feature>
<keyword evidence="3 6" id="KW-0645">Protease</keyword>
<proteinExistence type="inferred from homology"/>
<dbReference type="GO" id="GO:0004239">
    <property type="term" value="F:initiator methionyl aminopeptidase activity"/>
    <property type="evidence" value="ECO:0007669"/>
    <property type="project" value="UniProtKB-UniRule"/>
</dbReference>
<evidence type="ECO:0000256" key="5">
    <source>
        <dbReference type="ARBA" id="ARBA00022801"/>
    </source>
</evidence>
<dbReference type="GO" id="GO:0006508">
    <property type="term" value="P:proteolysis"/>
    <property type="evidence" value="ECO:0007669"/>
    <property type="project" value="UniProtKB-KW"/>
</dbReference>
<keyword evidence="5 6" id="KW-0378">Hydrolase</keyword>
<dbReference type="Gene3D" id="3.40.630.30">
    <property type="match status" value="1"/>
</dbReference>
<keyword evidence="10" id="KW-1185">Reference proteome</keyword>
<evidence type="ECO:0000313" key="9">
    <source>
        <dbReference type="EMBL" id="GAX89454.1"/>
    </source>
</evidence>
<comment type="similarity">
    <text evidence="6">Belongs to the peptidase M24A family. Methionine aminopeptidase type 1 subfamily.</text>
</comment>
<dbReference type="PROSITE" id="PS51186">
    <property type="entry name" value="GNAT"/>
    <property type="match status" value="1"/>
</dbReference>
<evidence type="ECO:0000256" key="3">
    <source>
        <dbReference type="ARBA" id="ARBA00022670"/>
    </source>
</evidence>
<dbReference type="AlphaFoldDB" id="A0A292YM41"/>
<keyword evidence="4 6" id="KW-0479">Metal-binding</keyword>
<dbReference type="PANTHER" id="PTHR43330:SF27">
    <property type="entry name" value="METHIONINE AMINOPEPTIDASE"/>
    <property type="match status" value="1"/>
</dbReference>
<dbReference type="HAMAP" id="MF_01974">
    <property type="entry name" value="MetAP_1"/>
    <property type="match status" value="1"/>
</dbReference>
<feature type="binding site" evidence="6">
    <location>
        <position position="94"/>
    </location>
    <ligand>
        <name>a divalent metal cation</name>
        <dbReference type="ChEBI" id="CHEBI:60240"/>
        <label>1</label>
    </ligand>
</feature>
<dbReference type="Pfam" id="PF00583">
    <property type="entry name" value="Acetyltransf_1"/>
    <property type="match status" value="1"/>
</dbReference>
<evidence type="ECO:0000313" key="10">
    <source>
        <dbReference type="Proteomes" id="UP000217785"/>
    </source>
</evidence>
<dbReference type="GO" id="GO:0070006">
    <property type="term" value="F:metalloaminopeptidase activity"/>
    <property type="evidence" value="ECO:0007669"/>
    <property type="project" value="UniProtKB-UniRule"/>
</dbReference>